<gene>
    <name evidence="3" type="primary">Fam208b</name>
    <name evidence="3" type="ORF">GTO95_0010847</name>
</gene>
<feature type="domain" description="TASOR PIN" evidence="2">
    <location>
        <begin position="159"/>
        <end position="295"/>
    </location>
</feature>
<feature type="non-terminal residue" evidence="3">
    <location>
        <position position="298"/>
    </location>
</feature>
<feature type="non-terminal residue" evidence="3">
    <location>
        <position position="1"/>
    </location>
</feature>
<name>A0A8J7P9D7_ATRSP</name>
<dbReference type="Proteomes" id="UP000736164">
    <property type="component" value="Unassembled WGS sequence"/>
</dbReference>
<evidence type="ECO:0000313" key="4">
    <source>
        <dbReference type="Proteomes" id="UP000736164"/>
    </source>
</evidence>
<dbReference type="AlphaFoldDB" id="A0A8J7P9D7"/>
<dbReference type="Pfam" id="PF24630">
    <property type="entry name" value="PIN_TASOR"/>
    <property type="match status" value="1"/>
</dbReference>
<evidence type="ECO:0000259" key="2">
    <source>
        <dbReference type="Pfam" id="PF24630"/>
    </source>
</evidence>
<dbReference type="GO" id="GO:0045814">
    <property type="term" value="P:negative regulation of gene expression, epigenetic"/>
    <property type="evidence" value="ECO:0007669"/>
    <property type="project" value="InterPro"/>
</dbReference>
<feature type="domain" description="TASOR alpha/beta" evidence="1">
    <location>
        <begin position="60"/>
        <end position="155"/>
    </location>
</feature>
<dbReference type="InterPro" id="IPR046432">
    <property type="entry name" value="TASOR"/>
</dbReference>
<evidence type="ECO:0000313" key="3">
    <source>
        <dbReference type="EMBL" id="MBN3325600.1"/>
    </source>
</evidence>
<reference evidence="3" key="1">
    <citation type="journal article" date="2021" name="Cell">
        <title>Tracing the genetic footprints of vertebrate landing in non-teleost ray-finned fishes.</title>
        <authorList>
            <person name="Bi X."/>
            <person name="Wang K."/>
            <person name="Yang L."/>
            <person name="Pan H."/>
            <person name="Jiang H."/>
            <person name="Wei Q."/>
            <person name="Fang M."/>
            <person name="Yu H."/>
            <person name="Zhu C."/>
            <person name="Cai Y."/>
            <person name="He Y."/>
            <person name="Gan X."/>
            <person name="Zeng H."/>
            <person name="Yu D."/>
            <person name="Zhu Y."/>
            <person name="Jiang H."/>
            <person name="Qiu Q."/>
            <person name="Yang H."/>
            <person name="Zhang Y.E."/>
            <person name="Wang W."/>
            <person name="Zhu M."/>
            <person name="He S."/>
            <person name="Zhang G."/>
        </authorList>
    </citation>
    <scope>NUCLEOTIDE SEQUENCE</scope>
    <source>
        <strain evidence="3">Allg_001</strain>
    </source>
</reference>
<sequence length="298" mass="34467">MNAVCSGTKFQQQTISEMDKEEKDFLQSKTRTVDVFHKLKFSMFDCLHTNLNSVVRQSLKTKYRFYILETKVDTFFEKTKEALKAEGHVGVQPSQFSQLDQCSSSPLLMVIRNEDISANICKIPHLLDLKKMPDVLFAGVDCPDDILNCTYQELFTRGGFVVCDGAVLDTLTLDHFKKMVSVLEELGQNGKWKWFLHYKDCRRLKENGRTSIEDHTKQHFIDCCQEADIVEVLPYHECDLISQERPDYFSCLLRLQVQHITARFAVFITDKPEDTFGKHGILATNINTFFYIFQSVKT</sequence>
<dbReference type="GO" id="GO:0005654">
    <property type="term" value="C:nucleoplasm"/>
    <property type="evidence" value="ECO:0007669"/>
    <property type="project" value="TreeGrafter"/>
</dbReference>
<dbReference type="PANTHER" id="PTHR16207:SF10">
    <property type="entry name" value="PROTEIN TASOR 2"/>
    <property type="match status" value="1"/>
</dbReference>
<dbReference type="InterPro" id="IPR056242">
    <property type="entry name" value="PIN_TASOR"/>
</dbReference>
<dbReference type="EMBL" id="JAAWVO010076303">
    <property type="protein sequence ID" value="MBN3325600.1"/>
    <property type="molecule type" value="Genomic_DNA"/>
</dbReference>
<evidence type="ECO:0000259" key="1">
    <source>
        <dbReference type="Pfam" id="PF23314"/>
    </source>
</evidence>
<dbReference type="Pfam" id="PF23314">
    <property type="entry name" value="TASOR_alpha-beta"/>
    <property type="match status" value="1"/>
</dbReference>
<protein>
    <submittedName>
        <fullName evidence="3">F208B protein</fullName>
    </submittedName>
</protein>
<dbReference type="PANTHER" id="PTHR16207">
    <property type="entry name" value="SET DOMAIN-CONTAINING PROTEIN"/>
    <property type="match status" value="1"/>
</dbReference>
<proteinExistence type="predicted"/>
<comment type="caution">
    <text evidence="3">The sequence shown here is derived from an EMBL/GenBank/DDBJ whole genome shotgun (WGS) entry which is preliminary data.</text>
</comment>
<dbReference type="InterPro" id="IPR056243">
    <property type="entry name" value="TASOR_ab_dom"/>
</dbReference>
<accession>A0A8J7P9D7</accession>
<organism evidence="3 4">
    <name type="scientific">Atractosteus spatula</name>
    <name type="common">Alligator gar</name>
    <name type="synonym">Lepisosteus spatula</name>
    <dbReference type="NCBI Taxonomy" id="7917"/>
    <lineage>
        <taxon>Eukaryota</taxon>
        <taxon>Metazoa</taxon>
        <taxon>Chordata</taxon>
        <taxon>Craniata</taxon>
        <taxon>Vertebrata</taxon>
        <taxon>Euteleostomi</taxon>
        <taxon>Actinopterygii</taxon>
        <taxon>Neopterygii</taxon>
        <taxon>Holostei</taxon>
        <taxon>Semionotiformes</taxon>
        <taxon>Lepisosteidae</taxon>
        <taxon>Atractosteus</taxon>
    </lineage>
</organism>
<keyword evidence="4" id="KW-1185">Reference proteome</keyword>